<dbReference type="GO" id="GO:0006310">
    <property type="term" value="P:DNA recombination"/>
    <property type="evidence" value="ECO:0007669"/>
    <property type="project" value="UniProtKB-KW"/>
</dbReference>
<keyword evidence="4" id="KW-0233">DNA recombination</keyword>
<reference evidence="9" key="1">
    <citation type="journal article" date="2011" name="MBio">
        <title>Novel metabolic attributes of the genus Cyanothece, comprising a group of unicellular nitrogen-fixing Cyanobacteria.</title>
        <authorList>
            <person name="Bandyopadhyay A."/>
            <person name="Elvitigala T."/>
            <person name="Welsh E."/>
            <person name="Stockel J."/>
            <person name="Liberton M."/>
            <person name="Min H."/>
            <person name="Sherman L.A."/>
            <person name="Pakrasi H.B."/>
        </authorList>
    </citation>
    <scope>NUCLEOTIDE SEQUENCE [LARGE SCALE GENOMIC DNA]</scope>
    <source>
        <strain evidence="9">PCC 7424</strain>
    </source>
</reference>
<evidence type="ECO:0000256" key="4">
    <source>
        <dbReference type="ARBA" id="ARBA00023172"/>
    </source>
</evidence>
<gene>
    <name evidence="8" type="ordered locus">PCC7424_0444</name>
</gene>
<evidence type="ECO:0000256" key="1">
    <source>
        <dbReference type="ARBA" id="ARBA00008761"/>
    </source>
</evidence>
<keyword evidence="5" id="KW-0175">Coiled coil</keyword>
<dbReference type="eggNOG" id="COG0675">
    <property type="taxonomic scope" value="Bacteria"/>
</dbReference>
<dbReference type="GO" id="GO:0003677">
    <property type="term" value="F:DNA binding"/>
    <property type="evidence" value="ECO:0007669"/>
    <property type="project" value="UniProtKB-KW"/>
</dbReference>
<dbReference type="AlphaFoldDB" id="B7KD90"/>
<dbReference type="EMBL" id="CP001291">
    <property type="protein sequence ID" value="ACK68910.1"/>
    <property type="molecule type" value="Genomic_DNA"/>
</dbReference>
<evidence type="ECO:0000256" key="5">
    <source>
        <dbReference type="SAM" id="Coils"/>
    </source>
</evidence>
<keyword evidence="3" id="KW-0238">DNA-binding</keyword>
<dbReference type="RefSeq" id="WP_012597857.1">
    <property type="nucleotide sequence ID" value="NC_011729.1"/>
</dbReference>
<organism evidence="8 9">
    <name type="scientific">Gloeothece citriformis (strain PCC 7424)</name>
    <name type="common">Cyanothece sp. (strain PCC 7424)</name>
    <dbReference type="NCBI Taxonomy" id="65393"/>
    <lineage>
        <taxon>Bacteria</taxon>
        <taxon>Bacillati</taxon>
        <taxon>Cyanobacteriota</taxon>
        <taxon>Cyanophyceae</taxon>
        <taxon>Oscillatoriophycideae</taxon>
        <taxon>Chroococcales</taxon>
        <taxon>Aphanothecaceae</taxon>
        <taxon>Gloeothece</taxon>
        <taxon>Gloeothece citriformis</taxon>
    </lineage>
</organism>
<evidence type="ECO:0000256" key="2">
    <source>
        <dbReference type="ARBA" id="ARBA00022578"/>
    </source>
</evidence>
<feature type="domain" description="Cas12f1-like TNB" evidence="7">
    <location>
        <begin position="291"/>
        <end position="353"/>
    </location>
</feature>
<dbReference type="OrthoDB" id="503239at2"/>
<keyword evidence="9" id="KW-1185">Reference proteome</keyword>
<feature type="domain" description="Probable transposase IS891/IS1136/IS1341" evidence="6">
    <location>
        <begin position="155"/>
        <end position="272"/>
    </location>
</feature>
<keyword evidence="2" id="KW-0815">Transposition</keyword>
<accession>B7KD90</accession>
<evidence type="ECO:0000313" key="9">
    <source>
        <dbReference type="Proteomes" id="UP000002384"/>
    </source>
</evidence>
<feature type="coiled-coil region" evidence="5">
    <location>
        <begin position="220"/>
        <end position="247"/>
    </location>
</feature>
<dbReference type="Proteomes" id="UP000002384">
    <property type="component" value="Chromosome"/>
</dbReference>
<sequence length="399" mass="46436">MSNYIVRKLKLEKTPQLDHLARAAGELYSRTVVSFWRTVRKKNIWLSGYTMERWHTSSSLHAHSSDAIVQCFYNSLKSWRIRRKTDPHSKPPRRRRWYFKVIWKSAAIKLKGGKLRLSNGQSNSPLIVDWYWEKPSIIELGWNKASQCYELRACYKEEIAQPINDGNVAAVDLGEIHPMVIADGVNTDIFNGRYLRSVRRYQNKLKVRLSKLIDRKKFRSKRRKRSIKSKQKQLAKLNNQIKDIEHKLTSRAVSMLKLRGIQTLVIGDVRDIRNGLDYGKKNNQKLHQWSFGSIRIHLEYKCKKAGIKTVLITEEYTSQECLNCRKRNKPKNRNYRCSCSFEFHRDGVGSNNIRAKYLGIVPVVGLMARPSGLRFHSHIQCNLTDNILLGNPRDSIAGE</sequence>
<dbReference type="HOGENOM" id="CLU_032903_16_5_3"/>
<comment type="similarity">
    <text evidence="1">In the C-terminal section; belongs to the transposase 35 family.</text>
</comment>
<protein>
    <submittedName>
        <fullName evidence="8">Transposase, IS605 OrfB family</fullName>
    </submittedName>
</protein>
<evidence type="ECO:0000256" key="3">
    <source>
        <dbReference type="ARBA" id="ARBA00023125"/>
    </source>
</evidence>
<dbReference type="NCBIfam" id="TIGR01766">
    <property type="entry name" value="IS200/IS605 family accessory protein TnpB-like domain"/>
    <property type="match status" value="1"/>
</dbReference>
<dbReference type="STRING" id="65393.PCC7424_0444"/>
<dbReference type="GO" id="GO:0032196">
    <property type="term" value="P:transposition"/>
    <property type="evidence" value="ECO:0007669"/>
    <property type="project" value="UniProtKB-KW"/>
</dbReference>
<evidence type="ECO:0000259" key="6">
    <source>
        <dbReference type="Pfam" id="PF01385"/>
    </source>
</evidence>
<dbReference type="Pfam" id="PF01385">
    <property type="entry name" value="OrfB_IS605"/>
    <property type="match status" value="1"/>
</dbReference>
<dbReference type="NCBIfam" id="NF040570">
    <property type="entry name" value="guided_TnpB"/>
    <property type="match status" value="1"/>
</dbReference>
<dbReference type="KEGG" id="cyc:PCC7424_0444"/>
<evidence type="ECO:0000259" key="7">
    <source>
        <dbReference type="Pfam" id="PF07282"/>
    </source>
</evidence>
<name>B7KD90_GLOC7</name>
<dbReference type="Pfam" id="PF07282">
    <property type="entry name" value="Cas12f1-like_TNB"/>
    <property type="match status" value="1"/>
</dbReference>
<proteinExistence type="inferred from homology"/>
<evidence type="ECO:0000313" key="8">
    <source>
        <dbReference type="EMBL" id="ACK68910.1"/>
    </source>
</evidence>
<dbReference type="InterPro" id="IPR010095">
    <property type="entry name" value="Cas12f1-like_TNB"/>
</dbReference>
<dbReference type="InterPro" id="IPR001959">
    <property type="entry name" value="Transposase"/>
</dbReference>